<sequence>MLRIETTPRFERRLIAFLKSHPDLRERTRALIDRLAENPFDPHNKTHKLSGKLKEFWGVEIAWSYRIVFLLTDESVTLINIGSHDEVY</sequence>
<gene>
    <name evidence="2" type="ORF">A2W52_00440</name>
</gene>
<evidence type="ECO:0008006" key="4">
    <source>
        <dbReference type="Google" id="ProtNLM"/>
    </source>
</evidence>
<dbReference type="InterPro" id="IPR007712">
    <property type="entry name" value="RelE/ParE_toxin"/>
</dbReference>
<dbReference type="Gene3D" id="3.30.2310.20">
    <property type="entry name" value="RelE-like"/>
    <property type="match status" value="1"/>
</dbReference>
<reference evidence="2 3" key="1">
    <citation type="journal article" date="2016" name="Nat. Commun.">
        <title>Thousands of microbial genomes shed light on interconnected biogeochemical processes in an aquifer system.</title>
        <authorList>
            <person name="Anantharaman K."/>
            <person name="Brown C.T."/>
            <person name="Hug L.A."/>
            <person name="Sharon I."/>
            <person name="Castelle C.J."/>
            <person name="Probst A.J."/>
            <person name="Thomas B.C."/>
            <person name="Singh A."/>
            <person name="Wilkins M.J."/>
            <person name="Karaoz U."/>
            <person name="Brodie E.L."/>
            <person name="Williams K.H."/>
            <person name="Hubbard S.S."/>
            <person name="Banfield J.F."/>
        </authorList>
    </citation>
    <scope>NUCLEOTIDE SEQUENCE [LARGE SCALE GENOMIC DNA]</scope>
</reference>
<dbReference type="SUPFAM" id="SSF143011">
    <property type="entry name" value="RelE-like"/>
    <property type="match status" value="1"/>
</dbReference>
<evidence type="ECO:0000313" key="3">
    <source>
        <dbReference type="Proteomes" id="UP000176493"/>
    </source>
</evidence>
<accession>A0A1G2MH74</accession>
<evidence type="ECO:0000313" key="2">
    <source>
        <dbReference type="EMBL" id="OHA23064.1"/>
    </source>
</evidence>
<dbReference type="Pfam" id="PF15738">
    <property type="entry name" value="YafQ_toxin"/>
    <property type="match status" value="1"/>
</dbReference>
<comment type="caution">
    <text evidence="2">The sequence shown here is derived from an EMBL/GenBank/DDBJ whole genome shotgun (WGS) entry which is preliminary data.</text>
</comment>
<evidence type="ECO:0000256" key="1">
    <source>
        <dbReference type="ARBA" id="ARBA00022649"/>
    </source>
</evidence>
<dbReference type="AlphaFoldDB" id="A0A1G2MH74"/>
<keyword evidence="1" id="KW-1277">Toxin-antitoxin system</keyword>
<organism evidence="2 3">
    <name type="scientific">Candidatus Taylorbacteria bacterium RIFCSPHIGHO2_02_49_25</name>
    <dbReference type="NCBI Taxonomy" id="1802305"/>
    <lineage>
        <taxon>Bacteria</taxon>
        <taxon>Candidatus Tayloriibacteriota</taxon>
    </lineage>
</organism>
<proteinExistence type="predicted"/>
<dbReference type="InterPro" id="IPR004386">
    <property type="entry name" value="Toxin_YafQ-like"/>
</dbReference>
<dbReference type="NCBIfam" id="TIGR02385">
    <property type="entry name" value="RelE_StbE"/>
    <property type="match status" value="1"/>
</dbReference>
<dbReference type="EMBL" id="MHRJ01000016">
    <property type="protein sequence ID" value="OHA23064.1"/>
    <property type="molecule type" value="Genomic_DNA"/>
</dbReference>
<dbReference type="Proteomes" id="UP000176493">
    <property type="component" value="Unassembled WGS sequence"/>
</dbReference>
<protein>
    <recommendedName>
        <fullName evidence="4">Plasmid stabilization protein</fullName>
    </recommendedName>
</protein>
<dbReference type="InterPro" id="IPR035093">
    <property type="entry name" value="RelE/ParE_toxin_dom_sf"/>
</dbReference>
<name>A0A1G2MH74_9BACT</name>